<proteinExistence type="predicted"/>
<comment type="caution">
    <text evidence="1">The sequence shown here is derived from an EMBL/GenBank/DDBJ whole genome shotgun (WGS) entry which is preliminary data.</text>
</comment>
<dbReference type="EMBL" id="CM042031">
    <property type="protein sequence ID" value="KAI3784600.1"/>
    <property type="molecule type" value="Genomic_DNA"/>
</dbReference>
<organism evidence="1 2">
    <name type="scientific">Smallanthus sonchifolius</name>
    <dbReference type="NCBI Taxonomy" id="185202"/>
    <lineage>
        <taxon>Eukaryota</taxon>
        <taxon>Viridiplantae</taxon>
        <taxon>Streptophyta</taxon>
        <taxon>Embryophyta</taxon>
        <taxon>Tracheophyta</taxon>
        <taxon>Spermatophyta</taxon>
        <taxon>Magnoliopsida</taxon>
        <taxon>eudicotyledons</taxon>
        <taxon>Gunneridae</taxon>
        <taxon>Pentapetalae</taxon>
        <taxon>asterids</taxon>
        <taxon>campanulids</taxon>
        <taxon>Asterales</taxon>
        <taxon>Asteraceae</taxon>
        <taxon>Asteroideae</taxon>
        <taxon>Heliantheae alliance</taxon>
        <taxon>Millerieae</taxon>
        <taxon>Smallanthus</taxon>
    </lineage>
</organism>
<reference evidence="1 2" key="2">
    <citation type="journal article" date="2022" name="Mol. Ecol. Resour.">
        <title>The genomes of chicory, endive, great burdock and yacon provide insights into Asteraceae paleo-polyploidization history and plant inulin production.</title>
        <authorList>
            <person name="Fan W."/>
            <person name="Wang S."/>
            <person name="Wang H."/>
            <person name="Wang A."/>
            <person name="Jiang F."/>
            <person name="Liu H."/>
            <person name="Zhao H."/>
            <person name="Xu D."/>
            <person name="Zhang Y."/>
        </authorList>
    </citation>
    <scope>NUCLEOTIDE SEQUENCE [LARGE SCALE GENOMIC DNA]</scope>
    <source>
        <strain evidence="2">cv. Yunnan</strain>
        <tissue evidence="1">Leaves</tissue>
    </source>
</reference>
<gene>
    <name evidence="1" type="ORF">L1987_43702</name>
</gene>
<evidence type="ECO:0000313" key="2">
    <source>
        <dbReference type="Proteomes" id="UP001056120"/>
    </source>
</evidence>
<name>A0ACB9GNC9_9ASTR</name>
<dbReference type="Proteomes" id="UP001056120">
    <property type="component" value="Linkage Group LG14"/>
</dbReference>
<reference evidence="2" key="1">
    <citation type="journal article" date="2022" name="Mol. Ecol. Resour.">
        <title>The genomes of chicory, endive, great burdock and yacon provide insights into Asteraceae palaeo-polyploidization history and plant inulin production.</title>
        <authorList>
            <person name="Fan W."/>
            <person name="Wang S."/>
            <person name="Wang H."/>
            <person name="Wang A."/>
            <person name="Jiang F."/>
            <person name="Liu H."/>
            <person name="Zhao H."/>
            <person name="Xu D."/>
            <person name="Zhang Y."/>
        </authorList>
    </citation>
    <scope>NUCLEOTIDE SEQUENCE [LARGE SCALE GENOMIC DNA]</scope>
    <source>
        <strain evidence="2">cv. Yunnan</strain>
    </source>
</reference>
<protein>
    <submittedName>
        <fullName evidence="1">Uncharacterized protein</fullName>
    </submittedName>
</protein>
<evidence type="ECO:0000313" key="1">
    <source>
        <dbReference type="EMBL" id="KAI3784600.1"/>
    </source>
</evidence>
<keyword evidence="2" id="KW-1185">Reference proteome</keyword>
<sequence>MSMIWSSNTTKASQNATAKLHDTGNLVFMDQDEKVLWQSFDYPTDTLLPGMKIGKDYSRGIEWHLSSWKSSQDPHPGAFTLGADTHGYPENKLKQGAMVKYRVGPWRNQRFTRISTFSTNLITIYNVVITEKGESFAYHVENSSMLLRVTLNSSGELDVWAGVEDGNKWQLSLKLPIDICDTYNICGAYGSCSVNTYQLSCACLDEKRFVPKNIKSWATANWSDGCVRRKPLDCKTGSDGFIKYSNVKLPETHRSWFNMSMTLEECKSKCLENCRCMGYANTDTRGEGSGCLIWFDDLIDMRVFPKGGDGRDIFVKMASSELGNYLYLLLIFVE</sequence>
<accession>A0ACB9GNC9</accession>